<proteinExistence type="predicted"/>
<dbReference type="Pfam" id="PF14206">
    <property type="entry name" value="Cys_rich_CPCC"/>
    <property type="match status" value="1"/>
</dbReference>
<dbReference type="Proteomes" id="UP000315252">
    <property type="component" value="Unassembled WGS sequence"/>
</dbReference>
<accession>A0A545TUT5</accession>
<comment type="caution">
    <text evidence="2">The sequence shown here is derived from an EMBL/GenBank/DDBJ whole genome shotgun (WGS) entry which is preliminary data.</text>
</comment>
<gene>
    <name evidence="2" type="ORF">FKG95_11565</name>
</gene>
<dbReference type="AlphaFoldDB" id="A0A545TUT5"/>
<evidence type="ECO:0000259" key="1">
    <source>
        <dbReference type="Pfam" id="PF14206"/>
    </source>
</evidence>
<feature type="domain" description="Cysteine-rich CPCC" evidence="1">
    <location>
        <begin position="15"/>
        <end position="68"/>
    </location>
</feature>
<organism evidence="2 3">
    <name type="scientific">Denitrobaculum tricleocarpae</name>
    <dbReference type="NCBI Taxonomy" id="2591009"/>
    <lineage>
        <taxon>Bacteria</taxon>
        <taxon>Pseudomonadati</taxon>
        <taxon>Pseudomonadota</taxon>
        <taxon>Alphaproteobacteria</taxon>
        <taxon>Rhodospirillales</taxon>
        <taxon>Rhodospirillaceae</taxon>
        <taxon>Denitrobaculum</taxon>
    </lineage>
</organism>
<dbReference type="GO" id="GO:0016787">
    <property type="term" value="F:hydrolase activity"/>
    <property type="evidence" value="ECO:0007669"/>
    <property type="project" value="UniProtKB-KW"/>
</dbReference>
<reference evidence="2 3" key="1">
    <citation type="submission" date="2019-06" db="EMBL/GenBank/DDBJ databases">
        <title>Whole genome sequence for Rhodospirillaceae sp. R148.</title>
        <authorList>
            <person name="Wang G."/>
        </authorList>
    </citation>
    <scope>NUCLEOTIDE SEQUENCE [LARGE SCALE GENOMIC DNA]</scope>
    <source>
        <strain evidence="2 3">R148</strain>
    </source>
</reference>
<sequence>MSASIDFSIERVRCASVCGREDDNVQADNPDRRGGANTISLNEAKATFSAYGAISQLYVMKLRKPRLEEIPPSSASGMPNDN</sequence>
<dbReference type="OrthoDB" id="1456570at2"/>
<keyword evidence="3" id="KW-1185">Reference proteome</keyword>
<evidence type="ECO:0000313" key="3">
    <source>
        <dbReference type="Proteomes" id="UP000315252"/>
    </source>
</evidence>
<evidence type="ECO:0000313" key="2">
    <source>
        <dbReference type="EMBL" id="TQV80972.1"/>
    </source>
</evidence>
<dbReference type="InterPro" id="IPR025983">
    <property type="entry name" value="Cys_rich_CPCC"/>
</dbReference>
<protein>
    <submittedName>
        <fullName evidence="2">Hydrolase</fullName>
    </submittedName>
</protein>
<keyword evidence="2" id="KW-0378">Hydrolase</keyword>
<name>A0A545TUT5_9PROT</name>
<dbReference type="EMBL" id="VHSH01000003">
    <property type="protein sequence ID" value="TQV80972.1"/>
    <property type="molecule type" value="Genomic_DNA"/>
</dbReference>